<keyword evidence="2" id="KW-0378">Hydrolase</keyword>
<protein>
    <submittedName>
        <fullName evidence="4">ACP phosphodiesterase</fullName>
    </submittedName>
</protein>
<evidence type="ECO:0000256" key="3">
    <source>
        <dbReference type="ARBA" id="ARBA00023098"/>
    </source>
</evidence>
<evidence type="ECO:0000313" key="5">
    <source>
        <dbReference type="Proteomes" id="UP001302949"/>
    </source>
</evidence>
<evidence type="ECO:0000313" key="4">
    <source>
        <dbReference type="EMBL" id="MEA5138088.1"/>
    </source>
</evidence>
<evidence type="ECO:0000256" key="1">
    <source>
        <dbReference type="ARBA" id="ARBA00022516"/>
    </source>
</evidence>
<gene>
    <name evidence="4" type="ORF">VB248_03025</name>
</gene>
<keyword evidence="3" id="KW-0443">Lipid metabolism</keyword>
<dbReference type="Proteomes" id="UP001302949">
    <property type="component" value="Unassembled WGS sequence"/>
</dbReference>
<dbReference type="PIRSF" id="PIRSF011489">
    <property type="entry name" value="DUF479"/>
    <property type="match status" value="1"/>
</dbReference>
<proteinExistence type="predicted"/>
<evidence type="ECO:0000256" key="2">
    <source>
        <dbReference type="ARBA" id="ARBA00022801"/>
    </source>
</evidence>
<comment type="caution">
    <text evidence="4">The sequence shown here is derived from an EMBL/GenBank/DDBJ whole genome shotgun (WGS) entry which is preliminary data.</text>
</comment>
<dbReference type="Pfam" id="PF04336">
    <property type="entry name" value="ACP_PD"/>
    <property type="match status" value="1"/>
</dbReference>
<name>A0ABU5Q665_9BACT</name>
<dbReference type="PANTHER" id="PTHR38764">
    <property type="entry name" value="ACYL CARRIER PROTEIN PHOSPHODIESTERASE"/>
    <property type="match status" value="1"/>
</dbReference>
<reference evidence="4 5" key="1">
    <citation type="submission" date="2023-12" db="EMBL/GenBank/DDBJ databases">
        <title>Novel species of the genus Arcicella isolated from rivers.</title>
        <authorList>
            <person name="Lu H."/>
        </authorList>
    </citation>
    <scope>NUCLEOTIDE SEQUENCE [LARGE SCALE GENOMIC DNA]</scope>
    <source>
        <strain evidence="4 5">KCTC 23307</strain>
    </source>
</reference>
<keyword evidence="5" id="KW-1185">Reference proteome</keyword>
<dbReference type="EMBL" id="JAYFUM010000003">
    <property type="protein sequence ID" value="MEA5138088.1"/>
    <property type="molecule type" value="Genomic_DNA"/>
</dbReference>
<organism evidence="4 5">
    <name type="scientific">Arcicella rigui</name>
    <dbReference type="NCBI Taxonomy" id="797020"/>
    <lineage>
        <taxon>Bacteria</taxon>
        <taxon>Pseudomonadati</taxon>
        <taxon>Bacteroidota</taxon>
        <taxon>Cytophagia</taxon>
        <taxon>Cytophagales</taxon>
        <taxon>Flectobacillaceae</taxon>
        <taxon>Arcicella</taxon>
    </lineage>
</organism>
<accession>A0ABU5Q665</accession>
<sequence length="201" mass="23549">MNFLAHIYLSGDNNDIKIGNFLGDFVKGNLDNIHNSHIKKEVLQGIALHRAIDSFTDSHEVVKQSIERLHPKYHKFSGIVVDMFYDHIFAKNFSEYSSIPLTAFSQTFYQLLIERKEEIPKSMDRLVNSMISRDWLSNYANYEGIEWSLRGISQRLKFKSGIEFAVEDLKNDYELYKKEFDIFFPTLINYCQVFLAQQKNA</sequence>
<dbReference type="RefSeq" id="WP_323295253.1">
    <property type="nucleotide sequence ID" value="NZ_JAYFUM010000003.1"/>
</dbReference>
<keyword evidence="1" id="KW-0444">Lipid biosynthesis</keyword>
<dbReference type="InterPro" id="IPR007431">
    <property type="entry name" value="ACP_PD"/>
</dbReference>
<dbReference type="PANTHER" id="PTHR38764:SF1">
    <property type="entry name" value="ACYL CARRIER PROTEIN PHOSPHODIESTERASE"/>
    <property type="match status" value="1"/>
</dbReference>